<name>A0AA95ND52_9BURK</name>
<accession>A0AA95ND52</accession>
<reference evidence="1" key="1">
    <citation type="submission" date="2023-01" db="EMBL/GenBank/DDBJ databases">
        <title>Whole genome sequence of Paucibacter sp. S2-9 isolated from pond sediment.</title>
        <authorList>
            <person name="Jung J.Y."/>
        </authorList>
    </citation>
    <scope>NUCLEOTIDE SEQUENCE</scope>
    <source>
        <strain evidence="1">S2-9</strain>
    </source>
</reference>
<organism evidence="1 2">
    <name type="scientific">Paucibacter sediminis</name>
    <dbReference type="NCBI Taxonomy" id="3019553"/>
    <lineage>
        <taxon>Bacteria</taxon>
        <taxon>Pseudomonadati</taxon>
        <taxon>Pseudomonadota</taxon>
        <taxon>Betaproteobacteria</taxon>
        <taxon>Burkholderiales</taxon>
        <taxon>Sphaerotilaceae</taxon>
        <taxon>Roseateles</taxon>
    </lineage>
</organism>
<sequence length="172" mass="18039">MNKPPKIDTQCLLLRPLAESAASAASAASPELPAAVAAFGRAERLASARGGWLLHLHEPMRGAQAPAGLRAAAGQAYQLLPVLQDEAGLCSYPSGDLVLRFDGAQSDAQLVEFARSFGLRMQRRSSFIQNQALFAPLDAAEADLPALLARLAGASGVAAAWLDTESAYQRSP</sequence>
<dbReference type="Proteomes" id="UP001177769">
    <property type="component" value="Chromosome"/>
</dbReference>
<dbReference type="RefSeq" id="WP_285231695.1">
    <property type="nucleotide sequence ID" value="NZ_CP116346.1"/>
</dbReference>
<proteinExistence type="predicted"/>
<evidence type="ECO:0000313" key="2">
    <source>
        <dbReference type="Proteomes" id="UP001177769"/>
    </source>
</evidence>
<gene>
    <name evidence="1" type="ORF">PFX98_17105</name>
</gene>
<keyword evidence="2" id="KW-1185">Reference proteome</keyword>
<protein>
    <submittedName>
        <fullName evidence="1">Uncharacterized protein</fullName>
    </submittedName>
</protein>
<dbReference type="AlphaFoldDB" id="A0AA95ND52"/>
<evidence type="ECO:0000313" key="1">
    <source>
        <dbReference type="EMBL" id="WIT10622.1"/>
    </source>
</evidence>
<dbReference type="KEGG" id="pais:PFX98_17105"/>
<dbReference type="EMBL" id="CP116346">
    <property type="protein sequence ID" value="WIT10622.1"/>
    <property type="molecule type" value="Genomic_DNA"/>
</dbReference>